<keyword evidence="5 8" id="KW-0472">Membrane</keyword>
<dbReference type="PRINTS" id="PR01609">
    <property type="entry name" value="CD36FAMILY"/>
</dbReference>
<evidence type="ECO:0008006" key="11">
    <source>
        <dbReference type="Google" id="ProtNLM"/>
    </source>
</evidence>
<feature type="region of interest" description="Disordered" evidence="7">
    <location>
        <begin position="1185"/>
        <end position="1221"/>
    </location>
</feature>
<feature type="transmembrane region" description="Helical" evidence="8">
    <location>
        <begin position="529"/>
        <end position="552"/>
    </location>
</feature>
<evidence type="ECO:0000313" key="9">
    <source>
        <dbReference type="EMBL" id="KAK0403876.1"/>
    </source>
</evidence>
<evidence type="ECO:0000256" key="7">
    <source>
        <dbReference type="SAM" id="MobiDB-lite"/>
    </source>
</evidence>
<sequence>MRKRTAVGCSFLSLGLFGVGVALLVIGLVFAFSVLPKDLDERVKKNYVFGTNADGTLNDFTRRWRWRVDAWGNDATFLELYLYNYSNVQDVLSLGFRPDVVEMGPYTYRQLTTVDLEEMVPENGTQFFSFSKKKTFVFDAQKSCQGCSPDDRFIVPDPVFFGLFDQVGSVEKVTAICRILGTKCLPELKKILSSIPTLLGMAVDTFSRYGPFVDVSVQELIFDGWKDPLYEKVITGALRVFVWAMDGRTNVSSQGIVSEPKFHFKTNTSRFSYVVASGAQDYRRNGQIFHFEGMNVTSGEGTLPDSWWNATSNDCDAESARRLHGTDGDVFHPLLEKSESLSVFVEEVCRPLDLVFQKQTTVSDLDAFRFALSSDVFNYSLPENCGFCAPLDASFYGRPANASCLPSGVLDLSQCTPNNLPVAASNPHFFDAALEVQRLFPRTVRKEKEREVITVDVEPKSGTVLRSNKRLQFNVLFQNFPDIGSYSQMPSGVYPMFWINETYVISDGNLKTLKKDLFRSQKTWKLVCYIVGIGLGSLLIVVSVFSCIVTCFRAAKEKKSVRITPFSGATRVVSSSIEVSDASTLRARGQMGKHGLVICSGLNILLFLAGCGLICAGLVVWLSVFPDKFVSEIKKNKVLGLNDDGSFNDYTRSWLDGSGIRQNFYFFNYTNVFGIVDRGAKPDVHEKGPYAYRKVYTYEQRDFLNGTAEFEYNYRTTYFFDPEHSCATCRPGDVFLVPDPVFQIMMNFVTYDNLCNLLKAVVVLNDLHVDVCSLAPLLDQILKNDLPSEILKMMPDLVGLGVDGFTRYGPFVPVTVEDLLYKGYKDPLFDKFLELLAKFINGLQIKIGMSPFIPPTKITLPVITSPPIHLFNNNSLSDTFTVLTGLADFRDIGRIVAFTNNNGTATNGTSLPETWWSPPENLTSCTEDLAKKASDLNGTSGQFFHVQLKKDDSPYVYVDDVCRSMRLVFDSEVTVRDVAGFRYVIDPLTFNYSVPENCGFCTTLTADFYDRSAGSFCLPDGLLHLGGCKPLPLQLPDSLPIHLIKLPIVASNPHFYGAAPEVIGLFPRFEPSKETDMTTLDIEPQTGTLLRANKRLQMNIMFRRFPNISSFSNILSGAYPMFWVNETYTIDDSSWRQLHDDVLGMKQTIKLVCYIVGVGLGALLIVLSLVSCFVSICCRNRRQEQPRQDNKFQEERIPSTPFRSDSGVQLRARPIGARRKD</sequence>
<gene>
    <name evidence="9" type="ORF">QR680_017174</name>
</gene>
<feature type="compositionally biased region" description="Basic and acidic residues" evidence="7">
    <location>
        <begin position="1185"/>
        <end position="1197"/>
    </location>
</feature>
<evidence type="ECO:0000256" key="2">
    <source>
        <dbReference type="ARBA" id="ARBA00010532"/>
    </source>
</evidence>
<dbReference type="PANTHER" id="PTHR11923:SF105">
    <property type="entry name" value="PROTEIN CBR-SCAV-1"/>
    <property type="match status" value="1"/>
</dbReference>
<evidence type="ECO:0000256" key="5">
    <source>
        <dbReference type="ARBA" id="ARBA00023136"/>
    </source>
</evidence>
<dbReference type="AlphaFoldDB" id="A0AA39LN64"/>
<protein>
    <recommendedName>
        <fullName evidence="11">Lysosome membrane protein 2</fullName>
    </recommendedName>
</protein>
<comment type="similarity">
    <text evidence="2">Belongs to the CD36 family.</text>
</comment>
<evidence type="ECO:0000256" key="4">
    <source>
        <dbReference type="ARBA" id="ARBA00022989"/>
    </source>
</evidence>
<keyword evidence="6" id="KW-0325">Glycoprotein</keyword>
<dbReference type="EMBL" id="JAUCMV010000004">
    <property type="protein sequence ID" value="KAK0403876.1"/>
    <property type="molecule type" value="Genomic_DNA"/>
</dbReference>
<dbReference type="GO" id="GO:0016020">
    <property type="term" value="C:membrane"/>
    <property type="evidence" value="ECO:0007669"/>
    <property type="project" value="UniProtKB-SubCell"/>
</dbReference>
<evidence type="ECO:0000256" key="3">
    <source>
        <dbReference type="ARBA" id="ARBA00022692"/>
    </source>
</evidence>
<organism evidence="9 10">
    <name type="scientific">Steinernema hermaphroditum</name>
    <dbReference type="NCBI Taxonomy" id="289476"/>
    <lineage>
        <taxon>Eukaryota</taxon>
        <taxon>Metazoa</taxon>
        <taxon>Ecdysozoa</taxon>
        <taxon>Nematoda</taxon>
        <taxon>Chromadorea</taxon>
        <taxon>Rhabditida</taxon>
        <taxon>Tylenchina</taxon>
        <taxon>Panagrolaimomorpha</taxon>
        <taxon>Strongyloidoidea</taxon>
        <taxon>Steinernematidae</taxon>
        <taxon>Steinernema</taxon>
    </lineage>
</organism>
<comment type="subcellular location">
    <subcellularLocation>
        <location evidence="1">Membrane</location>
    </subcellularLocation>
</comment>
<evidence type="ECO:0000256" key="8">
    <source>
        <dbReference type="SAM" id="Phobius"/>
    </source>
</evidence>
<dbReference type="PANTHER" id="PTHR11923">
    <property type="entry name" value="SCAVENGER RECEPTOR CLASS B TYPE-1 SR-B1"/>
    <property type="match status" value="1"/>
</dbReference>
<accession>A0AA39LN64</accession>
<evidence type="ECO:0000256" key="1">
    <source>
        <dbReference type="ARBA" id="ARBA00004370"/>
    </source>
</evidence>
<dbReference type="Proteomes" id="UP001175271">
    <property type="component" value="Unassembled WGS sequence"/>
</dbReference>
<dbReference type="Pfam" id="PF01130">
    <property type="entry name" value="CD36"/>
    <property type="match status" value="2"/>
</dbReference>
<comment type="caution">
    <text evidence="9">The sequence shown here is derived from an EMBL/GenBank/DDBJ whole genome shotgun (WGS) entry which is preliminary data.</text>
</comment>
<evidence type="ECO:0000313" key="10">
    <source>
        <dbReference type="Proteomes" id="UP001175271"/>
    </source>
</evidence>
<dbReference type="InterPro" id="IPR002159">
    <property type="entry name" value="CD36_fam"/>
</dbReference>
<dbReference type="GO" id="GO:0005044">
    <property type="term" value="F:scavenger receptor activity"/>
    <property type="evidence" value="ECO:0007669"/>
    <property type="project" value="TreeGrafter"/>
</dbReference>
<dbReference type="GO" id="GO:0005737">
    <property type="term" value="C:cytoplasm"/>
    <property type="evidence" value="ECO:0007669"/>
    <property type="project" value="TreeGrafter"/>
</dbReference>
<proteinExistence type="inferred from homology"/>
<reference evidence="9" key="1">
    <citation type="submission" date="2023-06" db="EMBL/GenBank/DDBJ databases">
        <title>Genomic analysis of the entomopathogenic nematode Steinernema hermaphroditum.</title>
        <authorList>
            <person name="Schwarz E.M."/>
            <person name="Heppert J.K."/>
            <person name="Baniya A."/>
            <person name="Schwartz H.T."/>
            <person name="Tan C.-H."/>
            <person name="Antoshechkin I."/>
            <person name="Sternberg P.W."/>
            <person name="Goodrich-Blair H."/>
            <person name="Dillman A.R."/>
        </authorList>
    </citation>
    <scope>NUCLEOTIDE SEQUENCE</scope>
    <source>
        <strain evidence="9">PS9179</strain>
        <tissue evidence="9">Whole animal</tissue>
    </source>
</reference>
<feature type="transmembrane region" description="Helical" evidence="8">
    <location>
        <begin position="596"/>
        <end position="624"/>
    </location>
</feature>
<name>A0AA39LN64_9BILA</name>
<keyword evidence="3 8" id="KW-0812">Transmembrane</keyword>
<feature type="transmembrane region" description="Helical" evidence="8">
    <location>
        <begin position="1154"/>
        <end position="1178"/>
    </location>
</feature>
<keyword evidence="10" id="KW-1185">Reference proteome</keyword>
<keyword evidence="4 8" id="KW-1133">Transmembrane helix</keyword>
<evidence type="ECO:0000256" key="6">
    <source>
        <dbReference type="ARBA" id="ARBA00023180"/>
    </source>
</evidence>